<dbReference type="Pfam" id="PF14257">
    <property type="entry name" value="DUF4349"/>
    <property type="match status" value="1"/>
</dbReference>
<keyword evidence="2" id="KW-0812">Transmembrane</keyword>
<name>A0AAU8LT46_9BACT</name>
<keyword evidence="2" id="KW-0472">Membrane</keyword>
<feature type="transmembrane region" description="Helical" evidence="2">
    <location>
        <begin position="240"/>
        <end position="261"/>
    </location>
</feature>
<dbReference type="KEGG" id="eaj:Q3M24_17235"/>
<evidence type="ECO:0000256" key="1">
    <source>
        <dbReference type="SAM" id="Coils"/>
    </source>
</evidence>
<protein>
    <submittedName>
        <fullName evidence="4">DUF4349 domain-containing protein</fullName>
    </submittedName>
</protein>
<keyword evidence="1" id="KW-0175">Coiled coil</keyword>
<keyword evidence="2" id="KW-1133">Transmembrane helix</keyword>
<dbReference type="InterPro" id="IPR025645">
    <property type="entry name" value="DUF4349"/>
</dbReference>
<reference evidence="4" key="1">
    <citation type="journal article" date="2024" name="Syst. Appl. Microbiol.">
        <title>First single-strain enrichments of Electrothrix cable bacteria, description of E. aestuarii sp. nov. and E. rattekaaiensis sp. nov., and proposal of a cable bacteria taxonomy following the rules of the SeqCode.</title>
        <authorList>
            <person name="Plum-Jensen L.E."/>
            <person name="Schramm A."/>
            <person name="Marshall I.P.G."/>
        </authorList>
    </citation>
    <scope>NUCLEOTIDE SEQUENCE</scope>
    <source>
        <strain evidence="4">Rat1</strain>
    </source>
</reference>
<dbReference type="AlphaFoldDB" id="A0AAU8LT46"/>
<proteinExistence type="predicted"/>
<feature type="domain" description="DUF4349" evidence="3">
    <location>
        <begin position="65"/>
        <end position="255"/>
    </location>
</feature>
<sequence length="268" mass="30452">MRNNALIIYLIIAMSVLSGCGQNELNPYQAKKTFDVISDSEASQRDATKFLAYEHYITVDINEEELTPAYRKAVAACVDDRKNNCTILDAKISSGKYATAHIRLRVKPKGVNKILESVANKGDVVEESTHVEDLALPVADNEKRLKMLTSHRDRLLSLQEKADNDIESLIKISEELAKVQSELENARGRNAHLLQRVDMDIVNVTFTVEGNRSFWTPIEQSLSRFLSRFSQGISNVITGLAYFLPWLFVIIPALFGFRSFWQRKKKMR</sequence>
<evidence type="ECO:0000313" key="4">
    <source>
        <dbReference type="EMBL" id="XCN72036.1"/>
    </source>
</evidence>
<dbReference type="EMBL" id="CP159373">
    <property type="protein sequence ID" value="XCN72036.1"/>
    <property type="molecule type" value="Genomic_DNA"/>
</dbReference>
<evidence type="ECO:0000256" key="2">
    <source>
        <dbReference type="SAM" id="Phobius"/>
    </source>
</evidence>
<gene>
    <name evidence="4" type="ORF">Q3M24_17235</name>
</gene>
<reference evidence="4" key="2">
    <citation type="submission" date="2024-06" db="EMBL/GenBank/DDBJ databases">
        <authorList>
            <person name="Plum-Jensen L.E."/>
            <person name="Schramm A."/>
            <person name="Marshall I.P.G."/>
        </authorList>
    </citation>
    <scope>NUCLEOTIDE SEQUENCE</scope>
    <source>
        <strain evidence="4">Rat1</strain>
    </source>
</reference>
<feature type="coiled-coil region" evidence="1">
    <location>
        <begin position="169"/>
        <end position="196"/>
    </location>
</feature>
<accession>A0AAU8LT46</accession>
<evidence type="ECO:0000259" key="3">
    <source>
        <dbReference type="Pfam" id="PF14257"/>
    </source>
</evidence>
<organism evidence="4">
    <name type="scientific">Candidatus Electrothrix aestuarii</name>
    <dbReference type="NCBI Taxonomy" id="3062594"/>
    <lineage>
        <taxon>Bacteria</taxon>
        <taxon>Pseudomonadati</taxon>
        <taxon>Thermodesulfobacteriota</taxon>
        <taxon>Desulfobulbia</taxon>
        <taxon>Desulfobulbales</taxon>
        <taxon>Desulfobulbaceae</taxon>
        <taxon>Candidatus Electrothrix</taxon>
    </lineage>
</organism>
<dbReference type="PROSITE" id="PS51257">
    <property type="entry name" value="PROKAR_LIPOPROTEIN"/>
    <property type="match status" value="1"/>
</dbReference>